<accession>A0ABD5VBT1</accession>
<dbReference type="EMBL" id="JBHSXQ010000006">
    <property type="protein sequence ID" value="MFC6907027.1"/>
    <property type="molecule type" value="Genomic_DNA"/>
</dbReference>
<comment type="caution">
    <text evidence="2">The sequence shown here is derived from an EMBL/GenBank/DDBJ whole genome shotgun (WGS) entry which is preliminary data.</text>
</comment>
<dbReference type="Pfam" id="PF02589">
    <property type="entry name" value="LUD_dom"/>
    <property type="match status" value="1"/>
</dbReference>
<feature type="domain" description="LUD" evidence="1">
    <location>
        <begin position="7"/>
        <end position="154"/>
    </location>
</feature>
<keyword evidence="3" id="KW-1185">Reference proteome</keyword>
<protein>
    <submittedName>
        <fullName evidence="2">Lactate utilization protein</fullName>
    </submittedName>
</protein>
<evidence type="ECO:0000259" key="1">
    <source>
        <dbReference type="Pfam" id="PF02589"/>
    </source>
</evidence>
<dbReference type="InterPro" id="IPR024185">
    <property type="entry name" value="FTHF_cligase-like_sf"/>
</dbReference>
<dbReference type="Proteomes" id="UP001596312">
    <property type="component" value="Unassembled WGS sequence"/>
</dbReference>
<evidence type="ECO:0000313" key="2">
    <source>
        <dbReference type="EMBL" id="MFC6907027.1"/>
    </source>
</evidence>
<name>A0ABD5VBT1_9EURY</name>
<dbReference type="RefSeq" id="WP_340605605.1">
    <property type="nucleotide sequence ID" value="NZ_JBBMXV010000006.1"/>
</dbReference>
<evidence type="ECO:0000313" key="3">
    <source>
        <dbReference type="Proteomes" id="UP001596312"/>
    </source>
</evidence>
<dbReference type="AlphaFoldDB" id="A0ABD5VBT1"/>
<dbReference type="SUPFAM" id="SSF100950">
    <property type="entry name" value="NagB/RpiA/CoA transferase-like"/>
    <property type="match status" value="1"/>
</dbReference>
<dbReference type="InterPro" id="IPR037171">
    <property type="entry name" value="NagB/RpiA_transferase-like"/>
</dbReference>
<sequence>MPDDETLEETIANIERRNITVTICETEDDAIEYLRDRIPTNASVANGRSTTLSELGFIDYLEGEDGFTYLNDRIREIDDDHRRDEARREAVTADVFFDSPNAIAATGQIVGVNGKGTSLGAWPYPARRLILVSGTNKIVSSLEDALDRIRNVAYPLEDARVQTVEGHGSVIGKVMIYEHEKEDNRTELVLVKDNYGF</sequence>
<dbReference type="InterPro" id="IPR003741">
    <property type="entry name" value="LUD_dom"/>
</dbReference>
<reference evidence="2 3" key="1">
    <citation type="journal article" date="2019" name="Int. J. Syst. Evol. Microbiol.">
        <title>The Global Catalogue of Microorganisms (GCM) 10K type strain sequencing project: providing services to taxonomists for standard genome sequencing and annotation.</title>
        <authorList>
            <consortium name="The Broad Institute Genomics Platform"/>
            <consortium name="The Broad Institute Genome Sequencing Center for Infectious Disease"/>
            <person name="Wu L."/>
            <person name="Ma J."/>
        </authorList>
    </citation>
    <scope>NUCLEOTIDE SEQUENCE [LARGE SCALE GENOMIC DNA]</scope>
    <source>
        <strain evidence="2 3">CGMCC 1.3240</strain>
    </source>
</reference>
<gene>
    <name evidence="2" type="ORF">ACFQGH_17700</name>
</gene>
<dbReference type="Gene3D" id="3.40.50.10420">
    <property type="entry name" value="NagB/RpiA/CoA transferase-like"/>
    <property type="match status" value="1"/>
</dbReference>
<organism evidence="2 3">
    <name type="scientific">Halalkalicoccus tibetensis</name>
    <dbReference type="NCBI Taxonomy" id="175632"/>
    <lineage>
        <taxon>Archaea</taxon>
        <taxon>Methanobacteriati</taxon>
        <taxon>Methanobacteriota</taxon>
        <taxon>Stenosarchaea group</taxon>
        <taxon>Halobacteria</taxon>
        <taxon>Halobacteriales</taxon>
        <taxon>Halococcaceae</taxon>
        <taxon>Halalkalicoccus</taxon>
    </lineage>
</organism>
<dbReference type="PANTHER" id="PTHR36179">
    <property type="entry name" value="LUD_DOM DOMAIN-CONTAINING PROTEIN"/>
    <property type="match status" value="1"/>
</dbReference>
<dbReference type="PANTHER" id="PTHR36179:SF2">
    <property type="entry name" value="LUD DOMAIN-CONTAINING PROTEIN"/>
    <property type="match status" value="1"/>
</dbReference>
<proteinExistence type="predicted"/>